<dbReference type="Proteomes" id="UP000035740">
    <property type="component" value="Unassembled WGS sequence"/>
</dbReference>
<organism evidence="2 3">
    <name type="scientific">Beta vulgaris subsp. vulgaris</name>
    <name type="common">Beet</name>
    <dbReference type="NCBI Taxonomy" id="3555"/>
    <lineage>
        <taxon>Eukaryota</taxon>
        <taxon>Viridiplantae</taxon>
        <taxon>Streptophyta</taxon>
        <taxon>Embryophyta</taxon>
        <taxon>Tracheophyta</taxon>
        <taxon>Spermatophyta</taxon>
        <taxon>Magnoliopsida</taxon>
        <taxon>eudicotyledons</taxon>
        <taxon>Gunneridae</taxon>
        <taxon>Pentapetalae</taxon>
        <taxon>Caryophyllales</taxon>
        <taxon>Chenopodiaceae</taxon>
        <taxon>Betoideae</taxon>
        <taxon>Beta</taxon>
    </lineage>
</organism>
<proteinExistence type="predicted"/>
<feature type="region of interest" description="Disordered" evidence="1">
    <location>
        <begin position="1"/>
        <end position="71"/>
    </location>
</feature>
<evidence type="ECO:0000256" key="1">
    <source>
        <dbReference type="SAM" id="MobiDB-lite"/>
    </source>
</evidence>
<reference evidence="2 3" key="1">
    <citation type="journal article" date="2014" name="Nature">
        <title>The genome of the recently domesticated crop plant sugar beet (Beta vulgaris).</title>
        <authorList>
            <person name="Dohm J.C."/>
            <person name="Minoche A.E."/>
            <person name="Holtgrawe D."/>
            <person name="Capella-Gutierrez S."/>
            <person name="Zakrzewski F."/>
            <person name="Tafer H."/>
            <person name="Rupp O."/>
            <person name="Sorensen T.R."/>
            <person name="Stracke R."/>
            <person name="Reinhardt R."/>
            <person name="Goesmann A."/>
            <person name="Kraft T."/>
            <person name="Schulz B."/>
            <person name="Stadler P.F."/>
            <person name="Schmidt T."/>
            <person name="Gabaldon T."/>
            <person name="Lehrach H."/>
            <person name="Weisshaar B."/>
            <person name="Himmelbauer H."/>
        </authorList>
    </citation>
    <scope>NUCLEOTIDE SEQUENCE [LARGE SCALE GENOMIC DNA]</scope>
    <source>
        <tissue evidence="2">Taproot</tissue>
    </source>
</reference>
<dbReference type="AlphaFoldDB" id="A0A0J8BBA9"/>
<sequence>MSNHQKEESSIAASPSTKKSTKQMRVASTSSSYNQRTTMQRSKPVAKQPKHTADSHHASRPAPREQACTSRPLLSTSRAALRVVTPFPCPVLQCVLEVGTHRTVRPDSHLATC</sequence>
<feature type="compositionally biased region" description="Polar residues" evidence="1">
    <location>
        <begin position="26"/>
        <end position="41"/>
    </location>
</feature>
<dbReference type="EMBL" id="KQ090265">
    <property type="protein sequence ID" value="KMS98171.1"/>
    <property type="molecule type" value="Genomic_DNA"/>
</dbReference>
<dbReference type="Gramene" id="KMS98171">
    <property type="protein sequence ID" value="KMS98171"/>
    <property type="gene ID" value="BVRB_4g094990"/>
</dbReference>
<gene>
    <name evidence="2" type="ORF">BVRB_4g094990</name>
</gene>
<accession>A0A0J8BBA9</accession>
<evidence type="ECO:0000313" key="3">
    <source>
        <dbReference type="Proteomes" id="UP000035740"/>
    </source>
</evidence>
<keyword evidence="3" id="KW-1185">Reference proteome</keyword>
<protein>
    <submittedName>
        <fullName evidence="2">Uncharacterized protein</fullName>
    </submittedName>
</protein>
<name>A0A0J8BBA9_BETVV</name>
<evidence type="ECO:0000313" key="2">
    <source>
        <dbReference type="EMBL" id="KMS98171.1"/>
    </source>
</evidence>